<protein>
    <submittedName>
        <fullName evidence="2">Uncharacterized protein</fullName>
    </submittedName>
</protein>
<reference evidence="2 3" key="2">
    <citation type="journal article" date="2017" name="Front. Plant Sci.">
        <title>Gene Classification and Mining of Molecular Markers Useful in Red Clover (Trifolium pratense) Breeding.</title>
        <authorList>
            <person name="Istvanek J."/>
            <person name="Dluhosova J."/>
            <person name="Dluhos P."/>
            <person name="Patkova L."/>
            <person name="Nedelnik J."/>
            <person name="Repkova J."/>
        </authorList>
    </citation>
    <scope>NUCLEOTIDE SEQUENCE [LARGE SCALE GENOMIC DNA]</scope>
    <source>
        <strain evidence="3">cv. Tatra</strain>
        <tissue evidence="2">Young leaves</tissue>
    </source>
</reference>
<dbReference type="AlphaFoldDB" id="A0A2K3KQ48"/>
<name>A0A2K3KQ48_TRIPR</name>
<gene>
    <name evidence="2" type="ORF">L195_g063970</name>
</gene>
<organism evidence="2 3">
    <name type="scientific">Trifolium pratense</name>
    <name type="common">Red clover</name>
    <dbReference type="NCBI Taxonomy" id="57577"/>
    <lineage>
        <taxon>Eukaryota</taxon>
        <taxon>Viridiplantae</taxon>
        <taxon>Streptophyta</taxon>
        <taxon>Embryophyta</taxon>
        <taxon>Tracheophyta</taxon>
        <taxon>Spermatophyta</taxon>
        <taxon>Magnoliopsida</taxon>
        <taxon>eudicotyledons</taxon>
        <taxon>Gunneridae</taxon>
        <taxon>Pentapetalae</taxon>
        <taxon>rosids</taxon>
        <taxon>fabids</taxon>
        <taxon>Fabales</taxon>
        <taxon>Fabaceae</taxon>
        <taxon>Papilionoideae</taxon>
        <taxon>50 kb inversion clade</taxon>
        <taxon>NPAAA clade</taxon>
        <taxon>Hologalegina</taxon>
        <taxon>IRL clade</taxon>
        <taxon>Trifolieae</taxon>
        <taxon>Trifolium</taxon>
    </lineage>
</organism>
<proteinExistence type="predicted"/>
<evidence type="ECO:0000256" key="1">
    <source>
        <dbReference type="SAM" id="MobiDB-lite"/>
    </source>
</evidence>
<sequence>MDKRPKTGAADIGRNTYRNFRKP</sequence>
<accession>A0A2K3KQ48</accession>
<dbReference type="EMBL" id="ASHM01227655">
    <property type="protein sequence ID" value="PNX68421.1"/>
    <property type="molecule type" value="Genomic_DNA"/>
</dbReference>
<feature type="non-terminal residue" evidence="2">
    <location>
        <position position="23"/>
    </location>
</feature>
<reference evidence="2 3" key="1">
    <citation type="journal article" date="2014" name="Am. J. Bot.">
        <title>Genome assembly and annotation for red clover (Trifolium pratense; Fabaceae).</title>
        <authorList>
            <person name="Istvanek J."/>
            <person name="Jaros M."/>
            <person name="Krenek A."/>
            <person name="Repkova J."/>
        </authorList>
    </citation>
    <scope>NUCLEOTIDE SEQUENCE [LARGE SCALE GENOMIC DNA]</scope>
    <source>
        <strain evidence="3">cv. Tatra</strain>
        <tissue evidence="2">Young leaves</tissue>
    </source>
</reference>
<evidence type="ECO:0000313" key="2">
    <source>
        <dbReference type="EMBL" id="PNX68421.1"/>
    </source>
</evidence>
<comment type="caution">
    <text evidence="2">The sequence shown here is derived from an EMBL/GenBank/DDBJ whole genome shotgun (WGS) entry which is preliminary data.</text>
</comment>
<feature type="region of interest" description="Disordered" evidence="1">
    <location>
        <begin position="1"/>
        <end position="23"/>
    </location>
</feature>
<evidence type="ECO:0000313" key="3">
    <source>
        <dbReference type="Proteomes" id="UP000236291"/>
    </source>
</evidence>
<dbReference type="Proteomes" id="UP000236291">
    <property type="component" value="Unassembled WGS sequence"/>
</dbReference>